<comment type="caution">
    <text evidence="2">The sequence shown here is derived from an EMBL/GenBank/DDBJ whole genome shotgun (WGS) entry which is preliminary data.</text>
</comment>
<keyword evidence="1" id="KW-1133">Transmembrane helix</keyword>
<feature type="transmembrane region" description="Helical" evidence="1">
    <location>
        <begin position="97"/>
        <end position="113"/>
    </location>
</feature>
<reference evidence="2 3" key="2">
    <citation type="submission" date="2017-10" db="EMBL/GenBank/DDBJ databases">
        <title>Extensive intraspecific genome diversity in a model arbuscular mycorrhizal fungus.</title>
        <authorList>
            <person name="Chen E.C.H."/>
            <person name="Morin E."/>
            <person name="Baudet D."/>
            <person name="Noel J."/>
            <person name="Ndikumana S."/>
            <person name="Charron P."/>
            <person name="St-Onge C."/>
            <person name="Giorgi J."/>
            <person name="Grigoriev I.V."/>
            <person name="Roux C."/>
            <person name="Martin F.M."/>
            <person name="Corradi N."/>
        </authorList>
    </citation>
    <scope>NUCLEOTIDE SEQUENCE [LARGE SCALE GENOMIC DNA]</scope>
    <source>
        <strain evidence="2 3">C2</strain>
    </source>
</reference>
<proteinExistence type="predicted"/>
<sequence length="115" mass="13255">MPSLTKSFAFYAHMSRFFIEKMSLVMLLIIRSLNISPTTFWKIRHAHGYLSGTINNGGSFLYDLVKAVGNLFQLYFNSLNCRSCSCSEQLLARIKKLIFYFILTVIIVTLFILKN</sequence>
<name>A0A2N1NZH4_9GLOM</name>
<evidence type="ECO:0000313" key="3">
    <source>
        <dbReference type="Proteomes" id="UP000233469"/>
    </source>
</evidence>
<gene>
    <name evidence="2" type="ORF">RhiirC2_410705</name>
</gene>
<protein>
    <submittedName>
        <fullName evidence="2">Uncharacterized protein</fullName>
    </submittedName>
</protein>
<evidence type="ECO:0000256" key="1">
    <source>
        <dbReference type="SAM" id="Phobius"/>
    </source>
</evidence>
<organism evidence="2 3">
    <name type="scientific">Rhizophagus irregularis</name>
    <dbReference type="NCBI Taxonomy" id="588596"/>
    <lineage>
        <taxon>Eukaryota</taxon>
        <taxon>Fungi</taxon>
        <taxon>Fungi incertae sedis</taxon>
        <taxon>Mucoromycota</taxon>
        <taxon>Glomeromycotina</taxon>
        <taxon>Glomeromycetes</taxon>
        <taxon>Glomerales</taxon>
        <taxon>Glomeraceae</taxon>
        <taxon>Rhizophagus</taxon>
    </lineage>
</organism>
<dbReference type="Proteomes" id="UP000233469">
    <property type="component" value="Unassembled WGS sequence"/>
</dbReference>
<evidence type="ECO:0000313" key="2">
    <source>
        <dbReference type="EMBL" id="PKK79320.1"/>
    </source>
</evidence>
<accession>A0A2N1NZH4</accession>
<keyword evidence="1" id="KW-0812">Transmembrane</keyword>
<dbReference type="EMBL" id="LLXL01000049">
    <property type="protein sequence ID" value="PKK79320.1"/>
    <property type="molecule type" value="Genomic_DNA"/>
</dbReference>
<keyword evidence="1" id="KW-0472">Membrane</keyword>
<reference evidence="2 3" key="1">
    <citation type="submission" date="2016-04" db="EMBL/GenBank/DDBJ databases">
        <title>Genome analyses suggest a sexual origin of heterokaryosis in a supposedly ancient asexual fungus.</title>
        <authorList>
            <person name="Ropars J."/>
            <person name="Sedzielewska K."/>
            <person name="Noel J."/>
            <person name="Charron P."/>
            <person name="Farinelli L."/>
            <person name="Marton T."/>
            <person name="Kruger M."/>
            <person name="Pelin A."/>
            <person name="Brachmann A."/>
            <person name="Corradi N."/>
        </authorList>
    </citation>
    <scope>NUCLEOTIDE SEQUENCE [LARGE SCALE GENOMIC DNA]</scope>
    <source>
        <strain evidence="2 3">C2</strain>
    </source>
</reference>
<dbReference type="AlphaFoldDB" id="A0A2N1NZH4"/>